<sequence>MKKMLLMFSFTGLLVSACSTPFATEEDSAQSNLLQLSNETSNDDLMVDHSDGDIFGYSRHQASPLGNGPEQQVDPESYSIDRQVAANAISRLSTDLPGIEDVATLVTDEEVLVAYRLDPDADIDRNEAADRVKRTAISLLPRWYHVYVTDDPKLQTNIENLSVSSQGMKETEEAIASTIAMMKERSPQGYRIDEGENANGETREDERDQMSEKEMIQLAPAAMDIGQNRAADA</sequence>
<proteinExistence type="predicted"/>
<reference evidence="3 4" key="1">
    <citation type="submission" date="2015-01" db="EMBL/GenBank/DDBJ databases">
        <title>Genome sequencing of Jeotgalibacillus soli.</title>
        <authorList>
            <person name="Goh K.M."/>
            <person name="Chan K.-G."/>
            <person name="Yaakop A.S."/>
            <person name="Ee R."/>
            <person name="Gan H.M."/>
            <person name="Chan C.S."/>
        </authorList>
    </citation>
    <scope>NUCLEOTIDE SEQUENCE [LARGE SCALE GENOMIC DNA]</scope>
    <source>
        <strain evidence="3 4">P9</strain>
    </source>
</reference>
<name>A0A0C2RLL9_9BACL</name>
<dbReference type="OrthoDB" id="2691390at2"/>
<feature type="signal peptide" evidence="2">
    <location>
        <begin position="1"/>
        <end position="23"/>
    </location>
</feature>
<dbReference type="Pfam" id="PF09580">
    <property type="entry name" value="Spore_YhcN_YlaJ"/>
    <property type="match status" value="1"/>
</dbReference>
<keyword evidence="4" id="KW-1185">Reference proteome</keyword>
<organism evidence="3 4">
    <name type="scientific">Jeotgalibacillus soli</name>
    <dbReference type="NCBI Taxonomy" id="889306"/>
    <lineage>
        <taxon>Bacteria</taxon>
        <taxon>Bacillati</taxon>
        <taxon>Bacillota</taxon>
        <taxon>Bacilli</taxon>
        <taxon>Bacillales</taxon>
        <taxon>Caryophanaceae</taxon>
        <taxon>Jeotgalibacillus</taxon>
    </lineage>
</organism>
<evidence type="ECO:0000256" key="1">
    <source>
        <dbReference type="SAM" id="MobiDB-lite"/>
    </source>
</evidence>
<dbReference type="STRING" id="889306.KP78_38620"/>
<dbReference type="AlphaFoldDB" id="A0A0C2RLL9"/>
<evidence type="ECO:0008006" key="5">
    <source>
        <dbReference type="Google" id="ProtNLM"/>
    </source>
</evidence>
<dbReference type="PATRIC" id="fig|889306.3.peg.3879"/>
<dbReference type="InterPro" id="IPR019076">
    <property type="entry name" value="Spore_lipoprot_YhcN/YlaJ-like"/>
</dbReference>
<evidence type="ECO:0000313" key="4">
    <source>
        <dbReference type="Proteomes" id="UP000031938"/>
    </source>
</evidence>
<evidence type="ECO:0000313" key="3">
    <source>
        <dbReference type="EMBL" id="KIL42639.1"/>
    </source>
</evidence>
<gene>
    <name evidence="3" type="ORF">KP78_38620</name>
</gene>
<feature type="region of interest" description="Disordered" evidence="1">
    <location>
        <begin position="190"/>
        <end position="212"/>
    </location>
</feature>
<feature type="chain" id="PRO_5002154974" description="Sporulation protein" evidence="2">
    <location>
        <begin position="24"/>
        <end position="233"/>
    </location>
</feature>
<accession>A0A0C2RLL9</accession>
<dbReference type="RefSeq" id="WP_052474934.1">
    <property type="nucleotide sequence ID" value="NZ_JXRP01000022.1"/>
</dbReference>
<dbReference type="EMBL" id="JXRP01000022">
    <property type="protein sequence ID" value="KIL42639.1"/>
    <property type="molecule type" value="Genomic_DNA"/>
</dbReference>
<dbReference type="PROSITE" id="PS51257">
    <property type="entry name" value="PROKAR_LIPOPROTEIN"/>
    <property type="match status" value="1"/>
</dbReference>
<feature type="compositionally biased region" description="Basic and acidic residues" evidence="1">
    <location>
        <begin position="201"/>
        <end position="212"/>
    </location>
</feature>
<comment type="caution">
    <text evidence="3">The sequence shown here is derived from an EMBL/GenBank/DDBJ whole genome shotgun (WGS) entry which is preliminary data.</text>
</comment>
<keyword evidence="2" id="KW-0732">Signal</keyword>
<dbReference type="Proteomes" id="UP000031938">
    <property type="component" value="Unassembled WGS sequence"/>
</dbReference>
<evidence type="ECO:0000256" key="2">
    <source>
        <dbReference type="SAM" id="SignalP"/>
    </source>
</evidence>
<protein>
    <recommendedName>
        <fullName evidence="5">Sporulation protein</fullName>
    </recommendedName>
</protein>